<feature type="transmembrane region" description="Helical" evidence="6">
    <location>
        <begin position="729"/>
        <end position="746"/>
    </location>
</feature>
<feature type="compositionally biased region" description="Polar residues" evidence="5">
    <location>
        <begin position="1"/>
        <end position="24"/>
    </location>
</feature>
<dbReference type="Pfam" id="PF13515">
    <property type="entry name" value="FUSC_2"/>
    <property type="match status" value="1"/>
</dbReference>
<feature type="transmembrane region" description="Helical" evidence="6">
    <location>
        <begin position="128"/>
        <end position="151"/>
    </location>
</feature>
<dbReference type="InterPro" id="IPR018823">
    <property type="entry name" value="ArAE_2_N"/>
</dbReference>
<evidence type="ECO:0008006" key="12">
    <source>
        <dbReference type="Google" id="ProtNLM"/>
    </source>
</evidence>
<sequence length="1068" mass="118585">MSNFSQQNESGNLDNVDTTSNSTKIDSRPLETAEKSQKPPRQLRDDDHNDIQPETTTEKPFILLRLWKKLGITPLVFMIMVKPAISAVIAMAVYQKHSVAVHYLNLGYLIIIISIITVPILPRGKYLMNLFLCLSLTCLGAGMVYLGIWAGVKARQNTTSPEAPLAVAHGYNSSASAVNAIFLMINIFGINTLRASRPSLKIPAIQYNIFVLVGFIYGPNQATVAHARRFTKELFYAFLTGQAISTGVALFIIPVSSRKVFFSGVIGFLQSCRALLKTQLDFVRALEHSKMCDTPLEDGSGLQTEDNVKLQADHRDIFERKLKALKTASTSILTQGAKLRDDVIFAKRETAYGSLTETDIHHVHQFLRDIMIPISGLSTIGDIAEKMSEGNDVPSEFRIIGKKSEDSFQDEPKDWLELIDAVHGSFDSMVQVLDESIVHILISLKLIPAPATSSSDVEKSAANPRPGQLGFGDFLQQKIEELRAQRSTHLRSWAEERGLSSIFQTTTQNYASSPMQVNSQKLSPEATAREELASKRLHVVLYMEFLMYSTSLAILKFVRFSELKSLDGTFDRKHLILPKLKTIVKWVRGLLNGQDTDPISNVDQSAVAEPVYLGDSFKASRDPEHLPPQSRWQMFGEHIRAIPRFLSSDSVRFGVRVTLAVMSVAVMCYVKQTHRFFIRQRIVWCLVMIAIGMNPSSGSSVFVLAGNLFVTFTGMVTAYINWYIVDQKTAGVIVLFPFFLMFYFYFVAKHPRFLIPIVSGCLAHVLIIGYELQTRVIGLKAATATGQPYYPLYKLAPYRLLTVGAGVIVAYIWTIFPVPITEGSVIRRNLGTSLHNLAQYLSGVTATVDSRLDEGGAEVPRRRIEKLTRKALEKEIELLGSMRQNLSFLPWEPTLGGRFPTEIYMSLIEEVQNITNFLTIIAYASESFPASRAKSPWLAQFASNRSFTDRKSHEVTTILALLSASLANSQALPPYLRAPTSFRISDQLIGEGVSVLDLNNLNEPGFRAIAVIEVAQGCVAGSTQRIVNLVKELVGELDFSYSMGHPSGNSSLLGNDADGEEGLPDREV</sequence>
<dbReference type="PANTHER" id="PTHR37994:SF4">
    <property type="entry name" value="ER TRANSPORTER 6TM N-TERMINAL DOMAIN-CONTAINING PROTEIN-RELATED"/>
    <property type="match status" value="1"/>
</dbReference>
<feature type="domain" description="Integral membrane bound transporter" evidence="9">
    <location>
        <begin position="678"/>
        <end position="813"/>
    </location>
</feature>
<keyword evidence="4 6" id="KW-0472">Membrane</keyword>
<feature type="transmembrane region" description="Helical" evidence="6">
    <location>
        <begin position="75"/>
        <end position="94"/>
    </location>
</feature>
<feature type="domain" description="Putative ER transporter 6TM N-terminal" evidence="8">
    <location>
        <begin position="78"/>
        <end position="389"/>
    </location>
</feature>
<keyword evidence="2 6" id="KW-0812">Transmembrane</keyword>
<dbReference type="PANTHER" id="PTHR37994">
    <property type="entry name" value="ARAE_2_N DOMAIN-CONTAINING PROTEIN-RELATED"/>
    <property type="match status" value="1"/>
</dbReference>
<feature type="transmembrane region" description="Helical" evidence="6">
    <location>
        <begin position="100"/>
        <end position="121"/>
    </location>
</feature>
<dbReference type="Pfam" id="PF10337">
    <property type="entry name" value="ArAE_2_N"/>
    <property type="match status" value="1"/>
</dbReference>
<feature type="transmembrane region" description="Helical" evidence="6">
    <location>
        <begin position="798"/>
        <end position="818"/>
    </location>
</feature>
<comment type="caution">
    <text evidence="10">The sequence shown here is derived from an EMBL/GenBank/DDBJ whole genome shotgun (WGS) entry which is preliminary data.</text>
</comment>
<feature type="region of interest" description="Disordered" evidence="5">
    <location>
        <begin position="1"/>
        <end position="54"/>
    </location>
</feature>
<evidence type="ECO:0000256" key="3">
    <source>
        <dbReference type="ARBA" id="ARBA00022989"/>
    </source>
</evidence>
<evidence type="ECO:0000256" key="1">
    <source>
        <dbReference type="ARBA" id="ARBA00004141"/>
    </source>
</evidence>
<evidence type="ECO:0000259" key="9">
    <source>
        <dbReference type="Pfam" id="PF13515"/>
    </source>
</evidence>
<proteinExistence type="predicted"/>
<evidence type="ECO:0000256" key="2">
    <source>
        <dbReference type="ARBA" id="ARBA00022692"/>
    </source>
</evidence>
<evidence type="ECO:0000259" key="7">
    <source>
        <dbReference type="Pfam" id="PF10334"/>
    </source>
</evidence>
<evidence type="ECO:0000259" key="8">
    <source>
        <dbReference type="Pfam" id="PF10337"/>
    </source>
</evidence>
<feature type="compositionally biased region" description="Basic and acidic residues" evidence="5">
    <location>
        <begin position="25"/>
        <end position="51"/>
    </location>
</feature>
<keyword evidence="3 6" id="KW-1133">Transmembrane helix</keyword>
<evidence type="ECO:0000256" key="5">
    <source>
        <dbReference type="SAM" id="MobiDB-lite"/>
    </source>
</evidence>
<evidence type="ECO:0000256" key="4">
    <source>
        <dbReference type="ARBA" id="ARBA00023136"/>
    </source>
</evidence>
<comment type="subcellular location">
    <subcellularLocation>
        <location evidence="1">Membrane</location>
        <topology evidence="1">Multi-pass membrane protein</topology>
    </subcellularLocation>
</comment>
<dbReference type="Pfam" id="PF10334">
    <property type="entry name" value="BRE4"/>
    <property type="match status" value="1"/>
</dbReference>
<dbReference type="InterPro" id="IPR049453">
    <property type="entry name" value="Memb_transporter_dom"/>
</dbReference>
<feature type="domain" description="DUF2421" evidence="7">
    <location>
        <begin position="817"/>
        <end position="1036"/>
    </location>
</feature>
<evidence type="ECO:0000256" key="6">
    <source>
        <dbReference type="SAM" id="Phobius"/>
    </source>
</evidence>
<evidence type="ECO:0000313" key="10">
    <source>
        <dbReference type="EMBL" id="KAL2064999.1"/>
    </source>
</evidence>
<dbReference type="Proteomes" id="UP001595075">
    <property type="component" value="Unassembled WGS sequence"/>
</dbReference>
<keyword evidence="11" id="KW-1185">Reference proteome</keyword>
<feature type="transmembrane region" description="Helical" evidence="6">
    <location>
        <begin position="653"/>
        <end position="670"/>
    </location>
</feature>
<feature type="transmembrane region" description="Helical" evidence="6">
    <location>
        <begin position="753"/>
        <end position="770"/>
    </location>
</feature>
<dbReference type="EMBL" id="JAZHXI010000013">
    <property type="protein sequence ID" value="KAL2064999.1"/>
    <property type="molecule type" value="Genomic_DNA"/>
</dbReference>
<dbReference type="InterPro" id="IPR018820">
    <property type="entry name" value="BRE4-related_DUF2421"/>
</dbReference>
<evidence type="ECO:0000313" key="11">
    <source>
        <dbReference type="Proteomes" id="UP001595075"/>
    </source>
</evidence>
<feature type="transmembrane region" description="Helical" evidence="6">
    <location>
        <begin position="171"/>
        <end position="193"/>
    </location>
</feature>
<protein>
    <recommendedName>
        <fullName evidence="12">ER transporter 6TM N-terminal domain-containing protein</fullName>
    </recommendedName>
</protein>
<feature type="transmembrane region" description="Helical" evidence="6">
    <location>
        <begin position="205"/>
        <end position="222"/>
    </location>
</feature>
<gene>
    <name evidence="10" type="ORF">VTL71DRAFT_4139</name>
</gene>
<feature type="transmembrane region" description="Helical" evidence="6">
    <location>
        <begin position="682"/>
        <end position="709"/>
    </location>
</feature>
<accession>A0ABR4C6T5</accession>
<reference evidence="10 11" key="1">
    <citation type="journal article" date="2024" name="Commun. Biol.">
        <title>Comparative genomic analysis of thermophilic fungi reveals convergent evolutionary adaptations and gene losses.</title>
        <authorList>
            <person name="Steindorff A.S."/>
            <person name="Aguilar-Pontes M.V."/>
            <person name="Robinson A.J."/>
            <person name="Andreopoulos B."/>
            <person name="LaButti K."/>
            <person name="Kuo A."/>
            <person name="Mondo S."/>
            <person name="Riley R."/>
            <person name="Otillar R."/>
            <person name="Haridas S."/>
            <person name="Lipzen A."/>
            <person name="Grimwood J."/>
            <person name="Schmutz J."/>
            <person name="Clum A."/>
            <person name="Reid I.D."/>
            <person name="Moisan M.C."/>
            <person name="Butler G."/>
            <person name="Nguyen T.T.M."/>
            <person name="Dewar K."/>
            <person name="Conant G."/>
            <person name="Drula E."/>
            <person name="Henrissat B."/>
            <person name="Hansel C."/>
            <person name="Singer S."/>
            <person name="Hutchinson M.I."/>
            <person name="de Vries R.P."/>
            <person name="Natvig D.O."/>
            <person name="Powell A.J."/>
            <person name="Tsang A."/>
            <person name="Grigoriev I.V."/>
        </authorList>
    </citation>
    <scope>NUCLEOTIDE SEQUENCE [LARGE SCALE GENOMIC DNA]</scope>
    <source>
        <strain evidence="10 11">CBS 494.80</strain>
    </source>
</reference>
<feature type="transmembrane region" description="Helical" evidence="6">
    <location>
        <begin position="234"/>
        <end position="253"/>
    </location>
</feature>
<organism evidence="10 11">
    <name type="scientific">Oculimacula yallundae</name>
    <dbReference type="NCBI Taxonomy" id="86028"/>
    <lineage>
        <taxon>Eukaryota</taxon>
        <taxon>Fungi</taxon>
        <taxon>Dikarya</taxon>
        <taxon>Ascomycota</taxon>
        <taxon>Pezizomycotina</taxon>
        <taxon>Leotiomycetes</taxon>
        <taxon>Helotiales</taxon>
        <taxon>Ploettnerulaceae</taxon>
        <taxon>Oculimacula</taxon>
    </lineage>
</organism>
<name>A0ABR4C6T5_9HELO</name>